<sequence length="131" mass="14504">METLWNTFAGIRNIFQLNPLRTDSQASLISENSTFARGLDNPQFENIQNDNSSVGYFENSILENESITHRVDIELLGDESVVESVSVVEEQPTAAADSSALIPSNEVVEEESICEKICWWIAVLVDAGNLI</sequence>
<dbReference type="AlphaFoldDB" id="A0A9P0H117"/>
<protein>
    <submittedName>
        <fullName evidence="1">Uncharacterized protein</fullName>
    </submittedName>
</protein>
<reference evidence="1" key="1">
    <citation type="submission" date="2022-01" db="EMBL/GenBank/DDBJ databases">
        <authorList>
            <person name="King R."/>
        </authorList>
    </citation>
    <scope>NUCLEOTIDE SEQUENCE</scope>
</reference>
<organism evidence="1 2">
    <name type="scientific">Nezara viridula</name>
    <name type="common">Southern green stink bug</name>
    <name type="synonym">Cimex viridulus</name>
    <dbReference type="NCBI Taxonomy" id="85310"/>
    <lineage>
        <taxon>Eukaryota</taxon>
        <taxon>Metazoa</taxon>
        <taxon>Ecdysozoa</taxon>
        <taxon>Arthropoda</taxon>
        <taxon>Hexapoda</taxon>
        <taxon>Insecta</taxon>
        <taxon>Pterygota</taxon>
        <taxon>Neoptera</taxon>
        <taxon>Paraneoptera</taxon>
        <taxon>Hemiptera</taxon>
        <taxon>Heteroptera</taxon>
        <taxon>Panheteroptera</taxon>
        <taxon>Pentatomomorpha</taxon>
        <taxon>Pentatomoidea</taxon>
        <taxon>Pentatomidae</taxon>
        <taxon>Pentatominae</taxon>
        <taxon>Nezara</taxon>
    </lineage>
</organism>
<keyword evidence="2" id="KW-1185">Reference proteome</keyword>
<proteinExistence type="predicted"/>
<evidence type="ECO:0000313" key="1">
    <source>
        <dbReference type="EMBL" id="CAH1393388.1"/>
    </source>
</evidence>
<name>A0A9P0H117_NEZVI</name>
<evidence type="ECO:0000313" key="2">
    <source>
        <dbReference type="Proteomes" id="UP001152798"/>
    </source>
</evidence>
<accession>A0A9P0H117</accession>
<gene>
    <name evidence="1" type="ORF">NEZAVI_LOCUS4069</name>
</gene>
<dbReference type="EMBL" id="OV725078">
    <property type="protein sequence ID" value="CAH1393388.1"/>
    <property type="molecule type" value="Genomic_DNA"/>
</dbReference>
<dbReference type="Proteomes" id="UP001152798">
    <property type="component" value="Chromosome 2"/>
</dbReference>